<protein>
    <submittedName>
        <fullName evidence="2">Helix-turn-helix domain-containing protein</fullName>
    </submittedName>
</protein>
<sequence length="79" mass="9468">MFVSKTSFTPEFKIEALNAWEKGNYSLAEIVKMFKVFESTIREWKYQFDTYGIKGLEESSIQTRIKCYFRFQVSMFSCF</sequence>
<dbReference type="InterPro" id="IPR055247">
    <property type="entry name" value="InsJ-like_HTH"/>
</dbReference>
<dbReference type="EMBL" id="SMYO01000017">
    <property type="protein sequence ID" value="TDK58177.1"/>
    <property type="molecule type" value="Genomic_DNA"/>
</dbReference>
<dbReference type="InterPro" id="IPR010921">
    <property type="entry name" value="Trp_repressor/repl_initiator"/>
</dbReference>
<accession>A0A4R5VLV0</accession>
<dbReference type="Proteomes" id="UP000295132">
    <property type="component" value="Unassembled WGS sequence"/>
</dbReference>
<feature type="domain" description="Insertion element IS150 protein InsJ-like helix-turn-helix" evidence="1">
    <location>
        <begin position="12"/>
        <end position="57"/>
    </location>
</feature>
<proteinExistence type="predicted"/>
<organism evidence="2 3">
    <name type="scientific">Bacillus salipaludis</name>
    <dbReference type="NCBI Taxonomy" id="2547811"/>
    <lineage>
        <taxon>Bacteria</taxon>
        <taxon>Bacillati</taxon>
        <taxon>Bacillota</taxon>
        <taxon>Bacilli</taxon>
        <taxon>Bacillales</taxon>
        <taxon>Bacillaceae</taxon>
        <taxon>Bacillus</taxon>
    </lineage>
</organism>
<comment type="caution">
    <text evidence="2">The sequence shown here is derived from an EMBL/GenBank/DDBJ whole genome shotgun (WGS) entry which is preliminary data.</text>
</comment>
<dbReference type="RefSeq" id="WP_133339044.1">
    <property type="nucleotide sequence ID" value="NZ_SMYO01000017.1"/>
</dbReference>
<dbReference type="Gene3D" id="1.10.10.10">
    <property type="entry name" value="Winged helix-like DNA-binding domain superfamily/Winged helix DNA-binding domain"/>
    <property type="match status" value="1"/>
</dbReference>
<name>A0A4R5VLV0_9BACI</name>
<dbReference type="SUPFAM" id="SSF48295">
    <property type="entry name" value="TrpR-like"/>
    <property type="match status" value="1"/>
</dbReference>
<evidence type="ECO:0000313" key="3">
    <source>
        <dbReference type="Proteomes" id="UP000295132"/>
    </source>
</evidence>
<dbReference type="GO" id="GO:0043565">
    <property type="term" value="F:sequence-specific DNA binding"/>
    <property type="evidence" value="ECO:0007669"/>
    <property type="project" value="InterPro"/>
</dbReference>
<reference evidence="2 3" key="1">
    <citation type="submission" date="2019-03" db="EMBL/GenBank/DDBJ databases">
        <title>Bacillus niacini sp. nov. a Nicotinate-Metabolizing Mesophile Isolated from Soil.</title>
        <authorList>
            <person name="Zhang G."/>
        </authorList>
    </citation>
    <scope>NUCLEOTIDE SEQUENCE [LARGE SCALE GENOMIC DNA]</scope>
    <source>
        <strain evidence="2 3">WN066</strain>
    </source>
</reference>
<evidence type="ECO:0000313" key="2">
    <source>
        <dbReference type="EMBL" id="TDK58177.1"/>
    </source>
</evidence>
<gene>
    <name evidence="2" type="ORF">E2K98_24750</name>
</gene>
<dbReference type="Pfam" id="PF13518">
    <property type="entry name" value="HTH_28"/>
    <property type="match status" value="1"/>
</dbReference>
<evidence type="ECO:0000259" key="1">
    <source>
        <dbReference type="Pfam" id="PF13518"/>
    </source>
</evidence>
<dbReference type="InterPro" id="IPR036388">
    <property type="entry name" value="WH-like_DNA-bd_sf"/>
</dbReference>
<dbReference type="AlphaFoldDB" id="A0A4R5VLV0"/>